<evidence type="ECO:0000313" key="4">
    <source>
        <dbReference type="EMBL" id="GMH32147.1"/>
    </source>
</evidence>
<dbReference type="PANTHER" id="PTHR11835">
    <property type="entry name" value="DECARBOXYLATING DEHYDROGENASES-ISOCITRATE, ISOPROPYLMALATE, TARTRATE"/>
    <property type="match status" value="1"/>
</dbReference>
<evidence type="ECO:0000313" key="5">
    <source>
        <dbReference type="Proteomes" id="UP001279734"/>
    </source>
</evidence>
<organism evidence="4 5">
    <name type="scientific">Nepenthes gracilis</name>
    <name type="common">Slender pitcher plant</name>
    <dbReference type="NCBI Taxonomy" id="150966"/>
    <lineage>
        <taxon>Eukaryota</taxon>
        <taxon>Viridiplantae</taxon>
        <taxon>Streptophyta</taxon>
        <taxon>Embryophyta</taxon>
        <taxon>Tracheophyta</taxon>
        <taxon>Spermatophyta</taxon>
        <taxon>Magnoliopsida</taxon>
        <taxon>eudicotyledons</taxon>
        <taxon>Gunneridae</taxon>
        <taxon>Pentapetalae</taxon>
        <taxon>Caryophyllales</taxon>
        <taxon>Nepenthaceae</taxon>
        <taxon>Nepenthes</taxon>
    </lineage>
</organism>
<reference evidence="4" key="1">
    <citation type="submission" date="2023-05" db="EMBL/GenBank/DDBJ databases">
        <title>Nepenthes gracilis genome sequencing.</title>
        <authorList>
            <person name="Fukushima K."/>
        </authorList>
    </citation>
    <scope>NUCLEOTIDE SEQUENCE</scope>
    <source>
        <strain evidence="4">SING2019-196</strain>
    </source>
</reference>
<evidence type="ECO:0000259" key="3">
    <source>
        <dbReference type="Pfam" id="PF00180"/>
    </source>
</evidence>
<evidence type="ECO:0000256" key="1">
    <source>
        <dbReference type="ARBA" id="ARBA00007769"/>
    </source>
</evidence>
<dbReference type="InterPro" id="IPR024084">
    <property type="entry name" value="IsoPropMal-DH-like_dom"/>
</dbReference>
<dbReference type="GO" id="GO:0006099">
    <property type="term" value="P:tricarboxylic acid cycle"/>
    <property type="evidence" value="ECO:0007669"/>
    <property type="project" value="TreeGrafter"/>
</dbReference>
<dbReference type="AlphaFoldDB" id="A0AAD3TNB9"/>
<comment type="caution">
    <text evidence="4">The sequence shown here is derived from an EMBL/GenBank/DDBJ whole genome shotgun (WGS) entry which is preliminary data.</text>
</comment>
<protein>
    <recommendedName>
        <fullName evidence="3">Isopropylmalate dehydrogenase-like domain-containing protein</fullName>
    </recommendedName>
</protein>
<sequence>DMANPTALLLSAVTMLHHLELHDEADRIQNAILTTIAEGEKTHIDSMNEHGRAVTLKLWDGARMSSYGVADSVQTSLFKLFNGSPVDWF</sequence>
<name>A0AAD3TNB9_NEPGR</name>
<gene>
    <name evidence="4" type="ORF">Nepgr_033991</name>
</gene>
<keyword evidence="2" id="KW-0560">Oxidoreductase</keyword>
<feature type="domain" description="Isopropylmalate dehydrogenase-like" evidence="3">
    <location>
        <begin position="1"/>
        <end position="43"/>
    </location>
</feature>
<dbReference type="Pfam" id="PF00180">
    <property type="entry name" value="Iso_dh"/>
    <property type="match status" value="1"/>
</dbReference>
<dbReference type="GO" id="GO:0004449">
    <property type="term" value="F:isocitrate dehydrogenase (NAD+) activity"/>
    <property type="evidence" value="ECO:0007669"/>
    <property type="project" value="TreeGrafter"/>
</dbReference>
<dbReference type="Gene3D" id="3.40.718.10">
    <property type="entry name" value="Isopropylmalate Dehydrogenase"/>
    <property type="match status" value="1"/>
</dbReference>
<comment type="similarity">
    <text evidence="1">Belongs to the isocitrate and isopropylmalate dehydrogenases family.</text>
</comment>
<dbReference type="PANTHER" id="PTHR11835:SF34">
    <property type="entry name" value="ISOCITRATE DEHYDROGENASE [NAD] SUBUNIT ALPHA, MITOCHONDRIAL"/>
    <property type="match status" value="1"/>
</dbReference>
<evidence type="ECO:0000256" key="2">
    <source>
        <dbReference type="ARBA" id="ARBA00023002"/>
    </source>
</evidence>
<keyword evidence="5" id="KW-1185">Reference proteome</keyword>
<dbReference type="SUPFAM" id="SSF53659">
    <property type="entry name" value="Isocitrate/Isopropylmalate dehydrogenase-like"/>
    <property type="match status" value="1"/>
</dbReference>
<dbReference type="Proteomes" id="UP001279734">
    <property type="component" value="Unassembled WGS sequence"/>
</dbReference>
<proteinExistence type="inferred from homology"/>
<dbReference type="GO" id="GO:0006102">
    <property type="term" value="P:isocitrate metabolic process"/>
    <property type="evidence" value="ECO:0007669"/>
    <property type="project" value="TreeGrafter"/>
</dbReference>
<accession>A0AAD3TNB9</accession>
<feature type="non-terminal residue" evidence="4">
    <location>
        <position position="1"/>
    </location>
</feature>
<dbReference type="GO" id="GO:0005739">
    <property type="term" value="C:mitochondrion"/>
    <property type="evidence" value="ECO:0007669"/>
    <property type="project" value="TreeGrafter"/>
</dbReference>
<dbReference type="EMBL" id="BSYO01000139">
    <property type="protein sequence ID" value="GMH32147.1"/>
    <property type="molecule type" value="Genomic_DNA"/>
</dbReference>